<dbReference type="PANTHER" id="PTHR12428">
    <property type="entry name" value="OXA1"/>
    <property type="match status" value="1"/>
</dbReference>
<dbReference type="GO" id="GO:0032979">
    <property type="term" value="P:protein insertion into mitochondrial inner membrane from matrix"/>
    <property type="evidence" value="ECO:0007669"/>
    <property type="project" value="TreeGrafter"/>
</dbReference>
<comment type="subcellular location">
    <subcellularLocation>
        <location evidence="9">Membrane</location>
        <topology evidence="9">Multi-pass membrane protein</topology>
    </subcellularLocation>
    <subcellularLocation>
        <location evidence="1">Mitochondrion inner membrane</location>
        <topology evidence="1">Multi-pass membrane protein</topology>
    </subcellularLocation>
</comment>
<reference evidence="13 14" key="1">
    <citation type="journal article" date="2016" name="Proc. Natl. Acad. Sci. U.S.A.">
        <title>Comparative genomics of biotechnologically important yeasts.</title>
        <authorList>
            <person name="Riley R."/>
            <person name="Haridas S."/>
            <person name="Wolfe K.H."/>
            <person name="Lopes M.R."/>
            <person name="Hittinger C.T."/>
            <person name="Goeker M."/>
            <person name="Salamov A.A."/>
            <person name="Wisecaver J.H."/>
            <person name="Long T.M."/>
            <person name="Calvey C.H."/>
            <person name="Aerts A.L."/>
            <person name="Barry K.W."/>
            <person name="Choi C."/>
            <person name="Clum A."/>
            <person name="Coughlan A.Y."/>
            <person name="Deshpande S."/>
            <person name="Douglass A.P."/>
            <person name="Hanson S.J."/>
            <person name="Klenk H.-P."/>
            <person name="LaButti K.M."/>
            <person name="Lapidus A."/>
            <person name="Lindquist E.A."/>
            <person name="Lipzen A.M."/>
            <person name="Meier-Kolthoff J.P."/>
            <person name="Ohm R.A."/>
            <person name="Otillar R.P."/>
            <person name="Pangilinan J.L."/>
            <person name="Peng Y."/>
            <person name="Rokas A."/>
            <person name="Rosa C.A."/>
            <person name="Scheuner C."/>
            <person name="Sibirny A.A."/>
            <person name="Slot J.C."/>
            <person name="Stielow J.B."/>
            <person name="Sun H."/>
            <person name="Kurtzman C.P."/>
            <person name="Blackwell M."/>
            <person name="Grigoriev I.V."/>
            <person name="Jeffries T.W."/>
        </authorList>
    </citation>
    <scope>NUCLEOTIDE SEQUENCE [LARGE SCALE GENOMIC DNA]</scope>
    <source>
        <strain evidence="13 14">DSM 6958</strain>
    </source>
</reference>
<organism evidence="13 14">
    <name type="scientific">Nadsonia fulvescens var. elongata DSM 6958</name>
    <dbReference type="NCBI Taxonomy" id="857566"/>
    <lineage>
        <taxon>Eukaryota</taxon>
        <taxon>Fungi</taxon>
        <taxon>Dikarya</taxon>
        <taxon>Ascomycota</taxon>
        <taxon>Saccharomycotina</taxon>
        <taxon>Dipodascomycetes</taxon>
        <taxon>Dipodascales</taxon>
        <taxon>Dipodascales incertae sedis</taxon>
        <taxon>Nadsonia</taxon>
    </lineage>
</organism>
<feature type="transmembrane region" description="Helical" evidence="11">
    <location>
        <begin position="323"/>
        <end position="346"/>
    </location>
</feature>
<keyword evidence="14" id="KW-1185">Reference proteome</keyword>
<evidence type="ECO:0000256" key="2">
    <source>
        <dbReference type="ARBA" id="ARBA00009877"/>
    </source>
</evidence>
<evidence type="ECO:0000313" key="13">
    <source>
        <dbReference type="EMBL" id="ODQ67366.1"/>
    </source>
</evidence>
<keyword evidence="8 11" id="KW-0472">Membrane</keyword>
<evidence type="ECO:0000256" key="9">
    <source>
        <dbReference type="RuleBase" id="RU003945"/>
    </source>
</evidence>
<dbReference type="GO" id="GO:0032977">
    <property type="term" value="F:membrane insertase activity"/>
    <property type="evidence" value="ECO:0007669"/>
    <property type="project" value="InterPro"/>
</dbReference>
<evidence type="ECO:0000256" key="1">
    <source>
        <dbReference type="ARBA" id="ARBA00004448"/>
    </source>
</evidence>
<dbReference type="OrthoDB" id="2148490at2759"/>
<dbReference type="NCBIfam" id="TIGR03592">
    <property type="entry name" value="yidC_oxa1_cterm"/>
    <property type="match status" value="1"/>
</dbReference>
<dbReference type="EMBL" id="KV454407">
    <property type="protein sequence ID" value="ODQ67366.1"/>
    <property type="molecule type" value="Genomic_DNA"/>
</dbReference>
<evidence type="ECO:0000256" key="10">
    <source>
        <dbReference type="SAM" id="Coils"/>
    </source>
</evidence>
<dbReference type="STRING" id="857566.A0A1E3PPK8"/>
<feature type="transmembrane region" description="Helical" evidence="11">
    <location>
        <begin position="289"/>
        <end position="311"/>
    </location>
</feature>
<keyword evidence="4" id="KW-0999">Mitochondrion inner membrane</keyword>
<dbReference type="AlphaFoldDB" id="A0A1E3PPK8"/>
<evidence type="ECO:0000256" key="7">
    <source>
        <dbReference type="ARBA" id="ARBA00023128"/>
    </source>
</evidence>
<evidence type="ECO:0000256" key="4">
    <source>
        <dbReference type="ARBA" id="ARBA00022792"/>
    </source>
</evidence>
<dbReference type="InterPro" id="IPR001708">
    <property type="entry name" value="YidC/ALB3/OXA1/COX18"/>
</dbReference>
<feature type="transmembrane region" description="Helical" evidence="11">
    <location>
        <begin position="169"/>
        <end position="191"/>
    </location>
</feature>
<gene>
    <name evidence="13" type="ORF">NADFUDRAFT_81867</name>
</gene>
<evidence type="ECO:0000256" key="11">
    <source>
        <dbReference type="SAM" id="Phobius"/>
    </source>
</evidence>
<evidence type="ECO:0000256" key="3">
    <source>
        <dbReference type="ARBA" id="ARBA00022692"/>
    </source>
</evidence>
<feature type="domain" description="Membrane insertase YidC/Oxa/ALB C-terminal" evidence="12">
    <location>
        <begin position="171"/>
        <end position="359"/>
    </location>
</feature>
<accession>A0A1E3PPK8</accession>
<protein>
    <recommendedName>
        <fullName evidence="12">Membrane insertase YidC/Oxa/ALB C-terminal domain-containing protein</fullName>
    </recommendedName>
</protein>
<dbReference type="Proteomes" id="UP000095009">
    <property type="component" value="Unassembled WGS sequence"/>
</dbReference>
<keyword evidence="10" id="KW-0175">Coiled coil</keyword>
<keyword evidence="3 9" id="KW-0812">Transmembrane</keyword>
<dbReference type="Pfam" id="PF02096">
    <property type="entry name" value="60KD_IMP"/>
    <property type="match status" value="1"/>
</dbReference>
<keyword evidence="7" id="KW-0496">Mitochondrion</keyword>
<dbReference type="CDD" id="cd20069">
    <property type="entry name" value="5TM_Oxa1-like"/>
    <property type="match status" value="1"/>
</dbReference>
<feature type="transmembrane region" description="Helical" evidence="11">
    <location>
        <begin position="243"/>
        <end position="261"/>
    </location>
</feature>
<keyword evidence="6 11" id="KW-1133">Transmembrane helix</keyword>
<dbReference type="PANTHER" id="PTHR12428:SF66">
    <property type="entry name" value="MITOCHONDRIAL INNER MEMBRANE PROTEIN OXA1L"/>
    <property type="match status" value="1"/>
</dbReference>
<keyword evidence="5" id="KW-0809">Transit peptide</keyword>
<dbReference type="InterPro" id="IPR028055">
    <property type="entry name" value="YidC/Oxa/ALB_C"/>
</dbReference>
<name>A0A1E3PPK8_9ASCO</name>
<feature type="coiled-coil region" evidence="10">
    <location>
        <begin position="402"/>
        <end position="429"/>
    </location>
</feature>
<sequence>MIRSALFANQNIIFRASSLSRGNFLRASSKLVSGQNFGKVSVRFNSSQPGNVIPAAIDAIKASANDVSASASDSVSAAATTVVEAVAPSTVAAVSETAATVPETVVSEAVASSSSIHNEIANMSSIVDNVSITSDQLGYLQSVGLAQTWYWPADFLQHVLEMVHVYSGLPWWGTIVATAIAVRVAFFPLFLKASDTAARMAPIKPQIDQLSAEARRASNPVEIQKIGRKRKTLLAEHGVQMKYSFFPILQMPFSIGFFLGLRRMAEVPVDGFTTQGAYWFTDLAASDPFIILPVASAAIFSATIYGGGELAQSYGPMMKKVMMYLPIVSIPITMFFSSAIVLYFFVNSALGFLQSFLLRNNAFRQWCGIAIKVDPPLSDKPVENKSIRETFKDYYEQSLERSQAAKEARDLEEESYQKLKNERKNVTIELKKKN</sequence>
<evidence type="ECO:0000256" key="5">
    <source>
        <dbReference type="ARBA" id="ARBA00022946"/>
    </source>
</evidence>
<dbReference type="GO" id="GO:0005743">
    <property type="term" value="C:mitochondrial inner membrane"/>
    <property type="evidence" value="ECO:0007669"/>
    <property type="project" value="UniProtKB-SubCell"/>
</dbReference>
<evidence type="ECO:0000259" key="12">
    <source>
        <dbReference type="Pfam" id="PF02096"/>
    </source>
</evidence>
<evidence type="ECO:0000256" key="8">
    <source>
        <dbReference type="ARBA" id="ARBA00023136"/>
    </source>
</evidence>
<evidence type="ECO:0000256" key="6">
    <source>
        <dbReference type="ARBA" id="ARBA00022989"/>
    </source>
</evidence>
<proteinExistence type="inferred from homology"/>
<evidence type="ECO:0000313" key="14">
    <source>
        <dbReference type="Proteomes" id="UP000095009"/>
    </source>
</evidence>
<comment type="similarity">
    <text evidence="2 9">Belongs to the OXA1/ALB3/YidC family.</text>
</comment>